<dbReference type="GO" id="GO:0009904">
    <property type="term" value="P:chloroplast accumulation movement"/>
    <property type="evidence" value="ECO:0007669"/>
    <property type="project" value="TreeGrafter"/>
</dbReference>
<reference evidence="5" key="1">
    <citation type="submission" date="2022-07" db="EMBL/GenBank/DDBJ databases">
        <authorList>
            <person name="Macas J."/>
            <person name="Novak P."/>
            <person name="Neumann P."/>
        </authorList>
    </citation>
    <scope>NUCLEOTIDE SEQUENCE</scope>
</reference>
<evidence type="ECO:0008006" key="7">
    <source>
        <dbReference type="Google" id="ProtNLM"/>
    </source>
</evidence>
<feature type="coiled-coil region" evidence="3">
    <location>
        <begin position="147"/>
        <end position="181"/>
    </location>
</feature>
<feature type="coiled-coil region" evidence="3">
    <location>
        <begin position="213"/>
        <end position="262"/>
    </location>
</feature>
<accession>A0AAV0BVV5</accession>
<keyword evidence="6" id="KW-1185">Reference proteome</keyword>
<dbReference type="PANTHER" id="PTHR32054">
    <property type="entry name" value="HEAVY CHAIN, PUTATIVE, EXPRESSED-RELATED-RELATED"/>
    <property type="match status" value="1"/>
</dbReference>
<keyword evidence="2 3" id="KW-0175">Coiled coil</keyword>
<evidence type="ECO:0000313" key="6">
    <source>
        <dbReference type="Proteomes" id="UP001152523"/>
    </source>
</evidence>
<dbReference type="Pfam" id="PF05701">
    <property type="entry name" value="WEMBL"/>
    <property type="match status" value="1"/>
</dbReference>
<dbReference type="EMBL" id="CAMAPF010000005">
    <property type="protein sequence ID" value="CAH9052754.1"/>
    <property type="molecule type" value="Genomic_DNA"/>
</dbReference>
<dbReference type="Proteomes" id="UP001152523">
    <property type="component" value="Unassembled WGS sequence"/>
</dbReference>
<protein>
    <recommendedName>
        <fullName evidence="7">WEB family protein</fullName>
    </recommendedName>
</protein>
<organism evidence="5 6">
    <name type="scientific">Cuscuta epithymum</name>
    <dbReference type="NCBI Taxonomy" id="186058"/>
    <lineage>
        <taxon>Eukaryota</taxon>
        <taxon>Viridiplantae</taxon>
        <taxon>Streptophyta</taxon>
        <taxon>Embryophyta</taxon>
        <taxon>Tracheophyta</taxon>
        <taxon>Spermatophyta</taxon>
        <taxon>Magnoliopsida</taxon>
        <taxon>eudicotyledons</taxon>
        <taxon>Gunneridae</taxon>
        <taxon>Pentapetalae</taxon>
        <taxon>asterids</taxon>
        <taxon>lamiids</taxon>
        <taxon>Solanales</taxon>
        <taxon>Convolvulaceae</taxon>
        <taxon>Cuscuteae</taxon>
        <taxon>Cuscuta</taxon>
        <taxon>Cuscuta subgen. Cuscuta</taxon>
    </lineage>
</organism>
<feature type="region of interest" description="Disordered" evidence="4">
    <location>
        <begin position="599"/>
        <end position="618"/>
    </location>
</feature>
<feature type="coiled-coil region" evidence="3">
    <location>
        <begin position="60"/>
        <end position="115"/>
    </location>
</feature>
<evidence type="ECO:0000256" key="2">
    <source>
        <dbReference type="ARBA" id="ARBA00023054"/>
    </source>
</evidence>
<feature type="coiled-coil region" evidence="3">
    <location>
        <begin position="317"/>
        <end position="453"/>
    </location>
</feature>
<dbReference type="AlphaFoldDB" id="A0AAV0BVV5"/>
<gene>
    <name evidence="5" type="ORF">CEPIT_LOCUS419</name>
</gene>
<name>A0AAV0BVV5_9ASTE</name>
<dbReference type="GO" id="GO:0005829">
    <property type="term" value="C:cytosol"/>
    <property type="evidence" value="ECO:0007669"/>
    <property type="project" value="TreeGrafter"/>
</dbReference>
<feature type="region of interest" description="Disordered" evidence="4">
    <location>
        <begin position="553"/>
        <end position="593"/>
    </location>
</feature>
<evidence type="ECO:0000256" key="3">
    <source>
        <dbReference type="SAM" id="Coils"/>
    </source>
</evidence>
<dbReference type="GO" id="GO:0009903">
    <property type="term" value="P:chloroplast avoidance movement"/>
    <property type="evidence" value="ECO:0007669"/>
    <property type="project" value="TreeGrafter"/>
</dbReference>
<proteinExistence type="inferred from homology"/>
<evidence type="ECO:0000256" key="1">
    <source>
        <dbReference type="ARBA" id="ARBA00005485"/>
    </source>
</evidence>
<dbReference type="PANTHER" id="PTHR32054:SF93">
    <property type="entry name" value="WEB FAMILY"/>
    <property type="match status" value="1"/>
</dbReference>
<comment type="similarity">
    <text evidence="1">Belongs to the WEB family.</text>
</comment>
<evidence type="ECO:0000313" key="5">
    <source>
        <dbReference type="EMBL" id="CAH9052754.1"/>
    </source>
</evidence>
<dbReference type="InterPro" id="IPR008545">
    <property type="entry name" value="Web"/>
</dbReference>
<comment type="caution">
    <text evidence="5">The sequence shown here is derived from an EMBL/GenBank/DDBJ whole genome shotgun (WGS) entry which is preliminary data.</text>
</comment>
<evidence type="ECO:0000256" key="4">
    <source>
        <dbReference type="SAM" id="MobiDB-lite"/>
    </source>
</evidence>
<sequence length="618" mass="68790">MVAKELKKPSIGSPKVEVGEIDTSAPFQSVKDAVNLFGEGAFSGERNPIKKPKPHYAERVLAKETQLHLAQKEIDKLEERLKNAETTKSQALIELERAKIAVEELTSKLKVISETKDSAVKAAEAAKNQVESSYCKVNSDESWKMDLETSRDQYKSALTDLDAAKQELSKLRQDYIASANEMYTAVNKEAEADQSVRSNSEKAMELSKEVLVVQESIEQIKLASIQVQAEEAEIHVEKDDQKQLFKSSLEESAKKLASLRNETNPHLKNDLETRLAEIELLQKAMQTARSSDLDSVRAVTMELDDAKGSLNKVVEEETSLRVLLENLKLELENVKKEHSELKEKELETETLAGNLHDQLRKAKSELEAALEEESEVRGASGEMINTLQQLRSECENAKTESQEMKALVEVIKKEGETIRTALEEAEKKLEIALEEAEAAKAAEAEALDQIRILSERTVAARASTSESGARVTLSKDEFDALSRKVEESERLSVMKVEAAMAQVDAVRASENEAVKKLEAMQKEISEVRAATQEALKRADMAEAAKRAVEGEMRRLREREQNKPAAAASRNLAETMVSEPGRRKNPKVLMPNLSGMFHKRVNQVEGGSPSYLPGEKPVW</sequence>